<dbReference type="RefSeq" id="WP_188633029.1">
    <property type="nucleotide sequence ID" value="NZ_BMNQ01000028.1"/>
</dbReference>
<dbReference type="Proteomes" id="UP000658382">
    <property type="component" value="Unassembled WGS sequence"/>
</dbReference>
<reference evidence="2" key="1">
    <citation type="journal article" date="2014" name="Int. J. Syst. Evol. Microbiol.">
        <title>Complete genome sequence of Corynebacterium casei LMG S-19264T (=DSM 44701T), isolated from a smear-ripened cheese.</title>
        <authorList>
            <consortium name="US DOE Joint Genome Institute (JGI-PGF)"/>
            <person name="Walter F."/>
            <person name="Albersmeier A."/>
            <person name="Kalinowski J."/>
            <person name="Ruckert C."/>
        </authorList>
    </citation>
    <scope>NUCLEOTIDE SEQUENCE</scope>
    <source>
        <strain evidence="2">JCM 12580</strain>
    </source>
</reference>
<dbReference type="NCBIfam" id="TIGR04088">
    <property type="entry name" value="cognate_SipW"/>
    <property type="match status" value="1"/>
</dbReference>
<protein>
    <recommendedName>
        <fullName evidence="4">Amyloid fiber anchoring/assembly protein TapA</fullName>
    </recommendedName>
</protein>
<evidence type="ECO:0008006" key="4">
    <source>
        <dbReference type="Google" id="ProtNLM"/>
    </source>
</evidence>
<keyword evidence="3" id="KW-1185">Reference proteome</keyword>
<dbReference type="GO" id="GO:0097311">
    <property type="term" value="C:bacterial biofilm matrix"/>
    <property type="evidence" value="ECO:0007669"/>
    <property type="project" value="InterPro"/>
</dbReference>
<comment type="caution">
    <text evidence="2">The sequence shown here is derived from an EMBL/GenBank/DDBJ whole genome shotgun (WGS) entry which is preliminary data.</text>
</comment>
<dbReference type="EMBL" id="BMNQ01000028">
    <property type="protein sequence ID" value="GGJ98229.1"/>
    <property type="molecule type" value="Genomic_DNA"/>
</dbReference>
<evidence type="ECO:0000313" key="2">
    <source>
        <dbReference type="EMBL" id="GGJ98229.1"/>
    </source>
</evidence>
<accession>A0A917PXS8</accession>
<dbReference type="InterPro" id="IPR023833">
    <property type="entry name" value="Signal_pept_SipW-depend-type"/>
</dbReference>
<feature type="region of interest" description="Disordered" evidence="1">
    <location>
        <begin position="175"/>
        <end position="292"/>
    </location>
</feature>
<name>A0A917PXS8_9BACI</name>
<organism evidence="2 3">
    <name type="scientific">Lentibacillus kapialis</name>
    <dbReference type="NCBI Taxonomy" id="340214"/>
    <lineage>
        <taxon>Bacteria</taxon>
        <taxon>Bacillati</taxon>
        <taxon>Bacillota</taxon>
        <taxon>Bacilli</taxon>
        <taxon>Bacillales</taxon>
        <taxon>Bacillaceae</taxon>
        <taxon>Lentibacillus</taxon>
    </lineage>
</organism>
<dbReference type="NCBIfam" id="TIGR04087">
    <property type="entry name" value="YqxM_for_SipW"/>
    <property type="match status" value="1"/>
</dbReference>
<evidence type="ECO:0000313" key="3">
    <source>
        <dbReference type="Proteomes" id="UP000658382"/>
    </source>
</evidence>
<gene>
    <name evidence="2" type="ORF">GCM10007063_20700</name>
</gene>
<dbReference type="InterPro" id="IPR023848">
    <property type="entry name" value="TasA"/>
</dbReference>
<feature type="compositionally biased region" description="Basic and acidic residues" evidence="1">
    <location>
        <begin position="266"/>
        <end position="286"/>
    </location>
</feature>
<dbReference type="AlphaFoldDB" id="A0A917PXS8"/>
<reference evidence="2" key="2">
    <citation type="submission" date="2020-09" db="EMBL/GenBank/DDBJ databases">
        <authorList>
            <person name="Sun Q."/>
            <person name="Ohkuma M."/>
        </authorList>
    </citation>
    <scope>NUCLEOTIDE SEQUENCE</scope>
    <source>
        <strain evidence="2">JCM 12580</strain>
    </source>
</reference>
<proteinExistence type="predicted"/>
<sequence>MANKQNQWMRKKTKMLITGKLLASVYLIVFTAGYLTAGTGAYFNDAHKETQVIQAGTWWDGSDLAFNGQPVQASGDNCPGTVNVTLQNNGKTMLGPAQYSVYYSKEGNPKNGKVIKEGKIKPLQADGAVTLNYGDAAEGVYVFKAVQRPGYQDHHEKPPEFWSGEITVACADKNEQTNKDEDQKKDRNKQAETKQNASDKKTAENQEQEKDESNGKTETHKPDSKQSNQKPQVKDETDTANENTGAQHSDESTDKQSPAKKQKAQQQDETKQAPDKPDKNAEKGTNLDEPAE</sequence>
<evidence type="ECO:0000256" key="1">
    <source>
        <dbReference type="SAM" id="MobiDB-lite"/>
    </source>
</evidence>
<feature type="compositionally biased region" description="Basic and acidic residues" evidence="1">
    <location>
        <begin position="175"/>
        <end position="224"/>
    </location>
</feature>